<proteinExistence type="predicted"/>
<dbReference type="EMBL" id="CP162601">
    <property type="protein sequence ID" value="XDK25553.1"/>
    <property type="molecule type" value="Genomic_DNA"/>
</dbReference>
<reference evidence="2" key="1">
    <citation type="submission" date="2024-07" db="EMBL/GenBank/DDBJ databases">
        <title>Genome Analysis of a Potential Novel Vibrio Species Secreting pH- and Thermo-stable Alginate Lyase and its Application in Producing Alginate Oligosaccharides.</title>
        <authorList>
            <person name="Huang H."/>
            <person name="Bao K."/>
        </authorList>
    </citation>
    <scope>NUCLEOTIDE SEQUENCE</scope>
    <source>
        <strain evidence="2">HB236076</strain>
    </source>
</reference>
<dbReference type="RefSeq" id="WP_306100995.1">
    <property type="nucleotide sequence ID" value="NZ_CP162601.1"/>
</dbReference>
<dbReference type="SUPFAM" id="SSF54593">
    <property type="entry name" value="Glyoxalase/Bleomycin resistance protein/Dihydroxybiphenyl dioxygenase"/>
    <property type="match status" value="1"/>
</dbReference>
<sequence>MLVGVTLGSRDLHKAGEFYDQLLAVVGMERTMQVEGEIGYGPIGGTSCFWVLTPFNQKPATVGNGVQVTFQARSRAEVDAFHQKALDLGGSDEGAPGYRYRPHYYGAYCRDLDGNKLHVMFEGQDESI</sequence>
<dbReference type="InterPro" id="IPR004360">
    <property type="entry name" value="Glyas_Fos-R_dOase_dom"/>
</dbReference>
<dbReference type="KEGG" id="vih:AB0763_02595"/>
<dbReference type="InterPro" id="IPR029068">
    <property type="entry name" value="Glyas_Bleomycin-R_OHBP_Dase"/>
</dbReference>
<dbReference type="AlphaFoldDB" id="A0AB39HI76"/>
<dbReference type="Gene3D" id="3.10.180.10">
    <property type="entry name" value="2,3-Dihydroxybiphenyl 1,2-Dioxygenase, domain 1"/>
    <property type="match status" value="1"/>
</dbReference>
<dbReference type="CDD" id="cd07262">
    <property type="entry name" value="VOC_like"/>
    <property type="match status" value="1"/>
</dbReference>
<accession>A0AB39HI76</accession>
<protein>
    <submittedName>
        <fullName evidence="2">VOC family protein</fullName>
    </submittedName>
</protein>
<feature type="domain" description="Glyoxalase/fosfomycin resistance/dioxygenase" evidence="1">
    <location>
        <begin position="5"/>
        <end position="118"/>
    </location>
</feature>
<dbReference type="Pfam" id="PF00903">
    <property type="entry name" value="Glyoxalase"/>
    <property type="match status" value="1"/>
</dbReference>
<name>A0AB39HI76_9VIBR</name>
<dbReference type="PANTHER" id="PTHR35006:SF2">
    <property type="entry name" value="GLYOXALASE FAMILY PROTEIN (AFU_ORTHOLOGUE AFUA_5G14830)"/>
    <property type="match status" value="1"/>
</dbReference>
<gene>
    <name evidence="2" type="ORF">AB0763_02595</name>
</gene>
<evidence type="ECO:0000259" key="1">
    <source>
        <dbReference type="Pfam" id="PF00903"/>
    </source>
</evidence>
<organism evidence="2">
    <name type="scientific">Vibrio sp. HB236076</name>
    <dbReference type="NCBI Taxonomy" id="3232307"/>
    <lineage>
        <taxon>Bacteria</taxon>
        <taxon>Pseudomonadati</taxon>
        <taxon>Pseudomonadota</taxon>
        <taxon>Gammaproteobacteria</taxon>
        <taxon>Vibrionales</taxon>
        <taxon>Vibrionaceae</taxon>
        <taxon>Vibrio</taxon>
    </lineage>
</organism>
<evidence type="ECO:0000313" key="2">
    <source>
        <dbReference type="EMBL" id="XDK25553.1"/>
    </source>
</evidence>
<dbReference type="PANTHER" id="PTHR35006">
    <property type="entry name" value="GLYOXALASE FAMILY PROTEIN (AFU_ORTHOLOGUE AFUA_5G14830)"/>
    <property type="match status" value="1"/>
</dbReference>